<dbReference type="EMBL" id="CP062176">
    <property type="protein sequence ID" value="WXK38918.1"/>
    <property type="molecule type" value="Genomic_DNA"/>
</dbReference>
<keyword evidence="2" id="KW-1185">Reference proteome</keyword>
<name>A0ABZ2PUZ0_9BURK</name>
<evidence type="ECO:0008006" key="3">
    <source>
        <dbReference type="Google" id="ProtNLM"/>
    </source>
</evidence>
<gene>
    <name evidence="1" type="ORF">IHE29_06345</name>
</gene>
<proteinExistence type="predicted"/>
<accession>A0ABZ2PUZ0</accession>
<evidence type="ECO:0000313" key="1">
    <source>
        <dbReference type="EMBL" id="WXK38918.1"/>
    </source>
</evidence>
<organism evidence="1 2">
    <name type="scientific">Mycetohabitans rhizoxinica</name>
    <dbReference type="NCBI Taxonomy" id="412963"/>
    <lineage>
        <taxon>Bacteria</taxon>
        <taxon>Pseudomonadati</taxon>
        <taxon>Pseudomonadota</taxon>
        <taxon>Betaproteobacteria</taxon>
        <taxon>Burkholderiales</taxon>
        <taxon>Burkholderiaceae</taxon>
        <taxon>Mycetohabitans</taxon>
    </lineage>
</organism>
<dbReference type="Proteomes" id="UP001493153">
    <property type="component" value="Chromosome"/>
</dbReference>
<protein>
    <recommendedName>
        <fullName evidence="3">Transposase</fullName>
    </recommendedName>
</protein>
<dbReference type="RefSeq" id="WP_338911477.1">
    <property type="nucleotide sequence ID" value="NZ_CP062176.1"/>
</dbReference>
<evidence type="ECO:0000313" key="2">
    <source>
        <dbReference type="Proteomes" id="UP001493153"/>
    </source>
</evidence>
<sequence>MSDAKMILGAFWLKRILFGVAGEYRAVDLTLRNRPGPARAVAWIRRNARRGGR</sequence>
<reference evidence="1 2" key="1">
    <citation type="submission" date="2020-09" db="EMBL/GenBank/DDBJ databases">
        <title>Genome sequences of Mycetohabitans spp.</title>
        <authorList>
            <person name="Carter M.E."/>
            <person name="Carpenter S.C.D."/>
            <person name="Bogdanove A.J."/>
        </authorList>
    </citation>
    <scope>NUCLEOTIDE SEQUENCE [LARGE SCALE GENOMIC DNA]</scope>
    <source>
        <strain evidence="1 2">B12</strain>
    </source>
</reference>